<evidence type="ECO:0000256" key="3">
    <source>
        <dbReference type="ARBA" id="ARBA00022618"/>
    </source>
</evidence>
<dbReference type="Pfam" id="PF08478">
    <property type="entry name" value="POTRA_1"/>
    <property type="match status" value="1"/>
</dbReference>
<dbReference type="InterPro" id="IPR013685">
    <property type="entry name" value="POTRA_FtsQ_type"/>
</dbReference>
<accession>A0A101E5J2</accession>
<evidence type="ECO:0000313" key="10">
    <source>
        <dbReference type="Proteomes" id="UP000264445"/>
    </source>
</evidence>
<dbReference type="AlphaFoldDB" id="A0A101E5J2"/>
<comment type="caution">
    <text evidence="9">The sequence shown here is derived from an EMBL/GenBank/DDBJ whole genome shotgun (WGS) entry which is preliminary data.</text>
</comment>
<evidence type="ECO:0000256" key="6">
    <source>
        <dbReference type="ARBA" id="ARBA00023136"/>
    </source>
</evidence>
<protein>
    <submittedName>
        <fullName evidence="9">Cell division protein</fullName>
    </submittedName>
</protein>
<keyword evidence="7" id="KW-0131">Cell cycle</keyword>
<keyword evidence="3 9" id="KW-0132">Cell division</keyword>
<keyword evidence="5" id="KW-1133">Transmembrane helix</keyword>
<dbReference type="PANTHER" id="PTHR37820:SF1">
    <property type="entry name" value="CELL DIVISION PROTEIN FTSQ"/>
    <property type="match status" value="1"/>
</dbReference>
<evidence type="ECO:0000256" key="7">
    <source>
        <dbReference type="ARBA" id="ARBA00023306"/>
    </source>
</evidence>
<proteinExistence type="predicted"/>
<sequence length="232" mass="26778">MNKRAFRVIFFLLILAVLSYVFAFHTNYFKIKSIKVVGNQILSYNDIKEISKIQAGTNIFKVNPKQVEKNLLENPYIKECKVKILYPNRVEIFVEERRVVAQVRYKSDYLKIDKEGVIVEKGSFTPGLLLIEGIKVERYQIGKKLNGNFDKTLLSEVLGLIESKSNYYALRYIKENEVELLSKQGINIFLKNPADVNYSFKFAELILKDLLKKGYKSGKIEIIGDGNAVFMQ</sequence>
<dbReference type="EMBL" id="DOLB01000087">
    <property type="protein sequence ID" value="HBT49229.1"/>
    <property type="molecule type" value="Genomic_DNA"/>
</dbReference>
<dbReference type="InterPro" id="IPR034746">
    <property type="entry name" value="POTRA"/>
</dbReference>
<dbReference type="RefSeq" id="WP_009611124.1">
    <property type="nucleotide sequence ID" value="NZ_DOLB01000087.1"/>
</dbReference>
<organism evidence="9 10">
    <name type="scientific">Caldanaerobacter subterraneus</name>
    <dbReference type="NCBI Taxonomy" id="911092"/>
    <lineage>
        <taxon>Bacteria</taxon>
        <taxon>Bacillati</taxon>
        <taxon>Bacillota</taxon>
        <taxon>Clostridia</taxon>
        <taxon>Thermoanaerobacterales</taxon>
        <taxon>Thermoanaerobacteraceae</taxon>
        <taxon>Caldanaerobacter</taxon>
    </lineage>
</organism>
<reference evidence="9 10" key="1">
    <citation type="journal article" date="2018" name="Nat. Biotechnol.">
        <title>A standardized bacterial taxonomy based on genome phylogeny substantially revises the tree of life.</title>
        <authorList>
            <person name="Parks D.H."/>
            <person name="Chuvochina M."/>
            <person name="Waite D.W."/>
            <person name="Rinke C."/>
            <person name="Skarshewski A."/>
            <person name="Chaumeil P.A."/>
            <person name="Hugenholtz P."/>
        </authorList>
    </citation>
    <scope>NUCLEOTIDE SEQUENCE [LARGE SCALE GENOMIC DNA]</scope>
    <source>
        <strain evidence="9">UBA12544</strain>
    </source>
</reference>
<name>A0A101E5J2_9THEO</name>
<evidence type="ECO:0000259" key="8">
    <source>
        <dbReference type="PROSITE" id="PS51779"/>
    </source>
</evidence>
<evidence type="ECO:0000313" key="9">
    <source>
        <dbReference type="EMBL" id="HBT49229.1"/>
    </source>
</evidence>
<dbReference type="Gene3D" id="3.10.20.310">
    <property type="entry name" value="membrane protein fhac"/>
    <property type="match status" value="1"/>
</dbReference>
<evidence type="ECO:0000256" key="2">
    <source>
        <dbReference type="ARBA" id="ARBA00022475"/>
    </source>
</evidence>
<dbReference type="GO" id="GO:0051301">
    <property type="term" value="P:cell division"/>
    <property type="evidence" value="ECO:0007669"/>
    <property type="project" value="UniProtKB-KW"/>
</dbReference>
<dbReference type="PROSITE" id="PS51779">
    <property type="entry name" value="POTRA"/>
    <property type="match status" value="1"/>
</dbReference>
<comment type="subcellular location">
    <subcellularLocation>
        <location evidence="1">Membrane</location>
    </subcellularLocation>
</comment>
<evidence type="ECO:0000256" key="1">
    <source>
        <dbReference type="ARBA" id="ARBA00004370"/>
    </source>
</evidence>
<keyword evidence="6" id="KW-0472">Membrane</keyword>
<dbReference type="InterPro" id="IPR050487">
    <property type="entry name" value="FtsQ_DivIB"/>
</dbReference>
<keyword evidence="4" id="KW-0812">Transmembrane</keyword>
<dbReference type="Proteomes" id="UP000264445">
    <property type="component" value="Unassembled WGS sequence"/>
</dbReference>
<dbReference type="GO" id="GO:0005886">
    <property type="term" value="C:plasma membrane"/>
    <property type="evidence" value="ECO:0007669"/>
    <property type="project" value="TreeGrafter"/>
</dbReference>
<evidence type="ECO:0000256" key="5">
    <source>
        <dbReference type="ARBA" id="ARBA00022989"/>
    </source>
</evidence>
<feature type="domain" description="POTRA" evidence="8">
    <location>
        <begin position="29"/>
        <end position="97"/>
    </location>
</feature>
<dbReference type="PANTHER" id="PTHR37820">
    <property type="entry name" value="CELL DIVISION PROTEIN DIVIB"/>
    <property type="match status" value="1"/>
</dbReference>
<gene>
    <name evidence="9" type="ORF">DEA61_05280</name>
</gene>
<evidence type="ECO:0000256" key="4">
    <source>
        <dbReference type="ARBA" id="ARBA00022692"/>
    </source>
</evidence>
<keyword evidence="2" id="KW-1003">Cell membrane</keyword>